<gene>
    <name evidence="3" type="ORF">J4557_13845</name>
</gene>
<keyword evidence="4" id="KW-1185">Reference proteome</keyword>
<dbReference type="Gene3D" id="1.10.30.50">
    <property type="match status" value="1"/>
</dbReference>
<organism evidence="3 4">
    <name type="scientific">Actinomadura nitritigenes</name>
    <dbReference type="NCBI Taxonomy" id="134602"/>
    <lineage>
        <taxon>Bacteria</taxon>
        <taxon>Bacillati</taxon>
        <taxon>Actinomycetota</taxon>
        <taxon>Actinomycetes</taxon>
        <taxon>Streptosporangiales</taxon>
        <taxon>Thermomonosporaceae</taxon>
        <taxon>Actinomadura</taxon>
    </lineage>
</organism>
<feature type="region of interest" description="Disordered" evidence="1">
    <location>
        <begin position="401"/>
        <end position="424"/>
    </location>
</feature>
<evidence type="ECO:0000313" key="3">
    <source>
        <dbReference type="EMBL" id="MBO2438601.1"/>
    </source>
</evidence>
<feature type="domain" description="DUF222" evidence="2">
    <location>
        <begin position="45"/>
        <end position="324"/>
    </location>
</feature>
<accession>A0ABS3QXD5</accession>
<dbReference type="Pfam" id="PF02720">
    <property type="entry name" value="DUF222"/>
    <property type="match status" value="1"/>
</dbReference>
<reference evidence="3 4" key="1">
    <citation type="submission" date="2021-03" db="EMBL/GenBank/DDBJ databases">
        <authorList>
            <person name="Kanchanasin P."/>
            <person name="Saeng-In P."/>
            <person name="Phongsopitanun W."/>
            <person name="Yuki M."/>
            <person name="Kudo T."/>
            <person name="Ohkuma M."/>
            <person name="Tanasupawat S."/>
        </authorList>
    </citation>
    <scope>NUCLEOTIDE SEQUENCE [LARGE SCALE GENOMIC DNA]</scope>
    <source>
        <strain evidence="3 4">L46</strain>
    </source>
</reference>
<dbReference type="EMBL" id="JAGEOK010000008">
    <property type="protein sequence ID" value="MBO2438601.1"/>
    <property type="molecule type" value="Genomic_DNA"/>
</dbReference>
<comment type="caution">
    <text evidence="3">The sequence shown here is derived from an EMBL/GenBank/DDBJ whole genome shotgun (WGS) entry which is preliminary data.</text>
</comment>
<evidence type="ECO:0000313" key="4">
    <source>
        <dbReference type="Proteomes" id="UP000666915"/>
    </source>
</evidence>
<evidence type="ECO:0000259" key="2">
    <source>
        <dbReference type="Pfam" id="PF02720"/>
    </source>
</evidence>
<proteinExistence type="predicted"/>
<evidence type="ECO:0000256" key="1">
    <source>
        <dbReference type="SAM" id="MobiDB-lite"/>
    </source>
</evidence>
<dbReference type="InterPro" id="IPR003870">
    <property type="entry name" value="DUF222"/>
</dbReference>
<dbReference type="RefSeq" id="WP_208266926.1">
    <property type="nucleotide sequence ID" value="NZ_BAAAGM010000002.1"/>
</dbReference>
<name>A0ABS3QXD5_9ACTN</name>
<dbReference type="CDD" id="cd00085">
    <property type="entry name" value="HNHc"/>
    <property type="match status" value="1"/>
</dbReference>
<dbReference type="Proteomes" id="UP000666915">
    <property type="component" value="Unassembled WGS sequence"/>
</dbReference>
<dbReference type="InterPro" id="IPR003615">
    <property type="entry name" value="HNH_nuc"/>
</dbReference>
<sequence>MQSVTVELEAASTIELVNALSTIATELASREAPESAAACLELTETLVAASDMQESALAGFIGRVDATKEQARWGYPSTQAWLRSRLGMRDNRVKERLTLARQRRRLPQVAEQLAAGELSYGYAVTVADSVSRLDDHDCAEAEATLLGFVDQGFSAGKVAAFGRRIRDLIADRDDTEDAPDEDTKHGYDKSWLTTTRSLDGGRYVKGWLNPEDAAIWDGTLAPLAKPAGPDDHRDLPERTAAALSSVLSGGHKASKVTVICDLETLTGGNAPARLTDGTPIPAAQARRIALAAGVSPLLLGRGNTPLYLGYRERFASAAQRQVLETLYPSCAVRGCEVPGTLCEVDHVHGWALGRSPTDIDQLALACGWHNRFKHANPDQIQITKGHDGRYLYRLLPPADARGTRGVGPPGSIGPPDNPALDWAA</sequence>
<protein>
    <submittedName>
        <fullName evidence="3">DUF222 domain-containing protein</fullName>
    </submittedName>
</protein>